<protein>
    <submittedName>
        <fullName evidence="1">Uncharacterized protein</fullName>
    </submittedName>
</protein>
<sequence length="223" mass="24787">MATPANKTIKNLNGSWTMDKSLSTPTENIFKLQGLGWVLRKAIGVATITLHIHTYPDTEDSKILHVDVDQTVTGGLKGTTEIRVTDGKERDHKDHIFGSNKGESFLIRAAKGDDGKTRPKFQVRSKVGNEADDAKVAKFLRGEILADGSPSEGFLVDDEGEEYGEGEGLYLHSWVVNLDSGWTAEQIWGFEIVNGERRYARRVAVVKDGKYELARLVYSYVEN</sequence>
<dbReference type="InterPro" id="IPR053037">
    <property type="entry name" value="Pericyclase_pydY-like"/>
</dbReference>
<keyword evidence="2" id="KW-1185">Reference proteome</keyword>
<accession>A0A507QL96</accession>
<gene>
    <name evidence="1" type="ORF">MPDQ_004840</name>
</gene>
<dbReference type="Proteomes" id="UP000319663">
    <property type="component" value="Unassembled WGS sequence"/>
</dbReference>
<dbReference type="EMBL" id="VIFY01000318">
    <property type="protein sequence ID" value="TQB67727.1"/>
    <property type="molecule type" value="Genomic_DNA"/>
</dbReference>
<dbReference type="AlphaFoldDB" id="A0A507QL96"/>
<evidence type="ECO:0000313" key="1">
    <source>
        <dbReference type="EMBL" id="TQB67727.1"/>
    </source>
</evidence>
<organism evidence="1 2">
    <name type="scientific">Monascus purpureus</name>
    <name type="common">Red mold</name>
    <name type="synonym">Monascus anka</name>
    <dbReference type="NCBI Taxonomy" id="5098"/>
    <lineage>
        <taxon>Eukaryota</taxon>
        <taxon>Fungi</taxon>
        <taxon>Dikarya</taxon>
        <taxon>Ascomycota</taxon>
        <taxon>Pezizomycotina</taxon>
        <taxon>Eurotiomycetes</taxon>
        <taxon>Eurotiomycetidae</taxon>
        <taxon>Eurotiales</taxon>
        <taxon>Aspergillaceae</taxon>
        <taxon>Monascus</taxon>
    </lineage>
</organism>
<evidence type="ECO:0000313" key="2">
    <source>
        <dbReference type="Proteomes" id="UP000319663"/>
    </source>
</evidence>
<dbReference type="PANTHER" id="PTHR38115">
    <property type="entry name" value="LIPOCALIN-LIKE DOMAIN-CONTAINING PROTEIN"/>
    <property type="match status" value="1"/>
</dbReference>
<name>A0A507QL96_MONPU</name>
<proteinExistence type="predicted"/>
<dbReference type="OrthoDB" id="425354at2759"/>
<reference evidence="1 2" key="1">
    <citation type="submission" date="2019-06" db="EMBL/GenBank/DDBJ databases">
        <title>Wine fermentation using esterase from Monascus purpureus.</title>
        <authorList>
            <person name="Geng C."/>
            <person name="Zhang Y."/>
        </authorList>
    </citation>
    <scope>NUCLEOTIDE SEQUENCE [LARGE SCALE GENOMIC DNA]</scope>
    <source>
        <strain evidence="1">HQ1</strain>
    </source>
</reference>
<comment type="caution">
    <text evidence="1">The sequence shown here is derived from an EMBL/GenBank/DDBJ whole genome shotgun (WGS) entry which is preliminary data.</text>
</comment>
<dbReference type="PANTHER" id="PTHR38115:SF1">
    <property type="entry name" value="LIPOCALIN-LIKE DOMAIN-CONTAINING PROTEIN"/>
    <property type="match status" value="1"/>
</dbReference>